<evidence type="ECO:0000256" key="3">
    <source>
        <dbReference type="ARBA" id="ARBA00022692"/>
    </source>
</evidence>
<dbReference type="Proteomes" id="UP000075880">
    <property type="component" value="Unassembled WGS sequence"/>
</dbReference>
<feature type="compositionally biased region" description="Gly residues" evidence="7">
    <location>
        <begin position="646"/>
        <end position="660"/>
    </location>
</feature>
<feature type="compositionally biased region" description="Basic residues" evidence="7">
    <location>
        <begin position="362"/>
        <end position="373"/>
    </location>
</feature>
<keyword evidence="6 8" id="KW-0472">Membrane</keyword>
<feature type="transmembrane region" description="Helical" evidence="8">
    <location>
        <begin position="768"/>
        <end position="790"/>
    </location>
</feature>
<feature type="transmembrane region" description="Helical" evidence="8">
    <location>
        <begin position="946"/>
        <end position="969"/>
    </location>
</feature>
<keyword evidence="11" id="KW-1185">Reference proteome</keyword>
<feature type="compositionally biased region" description="Acidic residues" evidence="7">
    <location>
        <begin position="674"/>
        <end position="686"/>
    </location>
</feature>
<feature type="transmembrane region" description="Helical" evidence="8">
    <location>
        <begin position="990"/>
        <end position="1016"/>
    </location>
</feature>
<evidence type="ECO:0000256" key="5">
    <source>
        <dbReference type="ARBA" id="ARBA00022989"/>
    </source>
</evidence>
<feature type="compositionally biased region" description="Polar residues" evidence="7">
    <location>
        <begin position="591"/>
        <end position="600"/>
    </location>
</feature>
<proteinExistence type="predicted"/>
<keyword evidence="3 8" id="KW-0812">Transmembrane</keyword>
<feature type="region of interest" description="Disordered" evidence="7">
    <location>
        <begin position="591"/>
        <end position="718"/>
    </location>
</feature>
<feature type="region of interest" description="Disordered" evidence="7">
    <location>
        <begin position="1409"/>
        <end position="1643"/>
    </location>
</feature>
<evidence type="ECO:0000313" key="10">
    <source>
        <dbReference type="EnsemblMetazoa" id="ENSAATROPP011091"/>
    </source>
</evidence>
<feature type="region of interest" description="Disordered" evidence="7">
    <location>
        <begin position="291"/>
        <end position="319"/>
    </location>
</feature>
<dbReference type="PANTHER" id="PTHR35578">
    <property type="entry name" value="PROLINE-RICH TRANSMEMBRANE PROTEIN 4-RELATED"/>
    <property type="match status" value="1"/>
</dbReference>
<evidence type="ECO:0000256" key="8">
    <source>
        <dbReference type="SAM" id="Phobius"/>
    </source>
</evidence>
<feature type="compositionally biased region" description="Low complexity" evidence="7">
    <location>
        <begin position="116"/>
        <end position="126"/>
    </location>
</feature>
<evidence type="ECO:0000256" key="1">
    <source>
        <dbReference type="ARBA" id="ARBA00004141"/>
    </source>
</evidence>
<feature type="compositionally biased region" description="Low complexity" evidence="7">
    <location>
        <begin position="1188"/>
        <end position="1206"/>
    </location>
</feature>
<feature type="compositionally biased region" description="Basic residues" evidence="7">
    <location>
        <begin position="1470"/>
        <end position="1480"/>
    </location>
</feature>
<feature type="transmembrane region" description="Helical" evidence="8">
    <location>
        <begin position="802"/>
        <end position="820"/>
    </location>
</feature>
<dbReference type="Pfam" id="PF25987">
    <property type="entry name" value="PRRT3"/>
    <property type="match status" value="1"/>
</dbReference>
<keyword evidence="4" id="KW-0732">Signal</keyword>
<comment type="subcellular location">
    <subcellularLocation>
        <location evidence="1">Membrane</location>
        <topology evidence="1">Multi-pass membrane protein</topology>
    </subcellularLocation>
</comment>
<name>A0AAG5DJ09_ANOAO</name>
<feature type="compositionally biased region" description="Polar residues" evidence="7">
    <location>
        <begin position="1346"/>
        <end position="1357"/>
    </location>
</feature>
<feature type="transmembrane region" description="Helical" evidence="8">
    <location>
        <begin position="840"/>
        <end position="861"/>
    </location>
</feature>
<feature type="region of interest" description="Disordered" evidence="7">
    <location>
        <begin position="344"/>
        <end position="538"/>
    </location>
</feature>
<accession>A0AAG5DJ09</accession>
<evidence type="ECO:0000256" key="2">
    <source>
        <dbReference type="ARBA" id="ARBA00022553"/>
    </source>
</evidence>
<feature type="transmembrane region" description="Helical" evidence="8">
    <location>
        <begin position="873"/>
        <end position="897"/>
    </location>
</feature>
<dbReference type="InterPro" id="IPR052836">
    <property type="entry name" value="PRRT_domain-containing"/>
</dbReference>
<reference evidence="10" key="1">
    <citation type="submission" date="2024-04" db="UniProtKB">
        <authorList>
            <consortium name="EnsemblMetazoa"/>
        </authorList>
    </citation>
    <scope>IDENTIFICATION</scope>
    <source>
        <strain evidence="10">EBRO</strain>
    </source>
</reference>
<feature type="compositionally biased region" description="Low complexity" evidence="7">
    <location>
        <begin position="691"/>
        <end position="713"/>
    </location>
</feature>
<dbReference type="InterPro" id="IPR059081">
    <property type="entry name" value="PRRT3-4"/>
</dbReference>
<dbReference type="InterPro" id="IPR023298">
    <property type="entry name" value="ATPase_P-typ_TM_dom_sf"/>
</dbReference>
<feature type="compositionally biased region" description="Gly residues" evidence="7">
    <location>
        <begin position="300"/>
        <end position="311"/>
    </location>
</feature>
<feature type="compositionally biased region" description="Low complexity" evidence="7">
    <location>
        <begin position="1421"/>
        <end position="1456"/>
    </location>
</feature>
<feature type="region of interest" description="Disordered" evidence="7">
    <location>
        <begin position="1188"/>
        <end position="1334"/>
    </location>
</feature>
<feature type="region of interest" description="Disordered" evidence="7">
    <location>
        <begin position="114"/>
        <end position="146"/>
    </location>
</feature>
<feature type="domain" description="Proline-rich transmembrane protein 3/4" evidence="9">
    <location>
        <begin position="761"/>
        <end position="872"/>
    </location>
</feature>
<dbReference type="PANTHER" id="PTHR35578:SF6">
    <property type="entry name" value="PROLINE-RICH TRANSMEMBRANE PROTEIN 4"/>
    <property type="match status" value="1"/>
</dbReference>
<dbReference type="SUPFAM" id="SSF81665">
    <property type="entry name" value="Calcium ATPase, transmembrane domain M"/>
    <property type="match status" value="1"/>
</dbReference>
<feature type="compositionally biased region" description="Polar residues" evidence="7">
    <location>
        <begin position="428"/>
        <end position="438"/>
    </location>
</feature>
<feature type="compositionally biased region" description="Gly residues" evidence="7">
    <location>
        <begin position="619"/>
        <end position="635"/>
    </location>
</feature>
<feature type="compositionally biased region" description="Polar residues" evidence="7">
    <location>
        <begin position="1530"/>
        <end position="1542"/>
    </location>
</feature>
<feature type="compositionally biased region" description="Low complexity" evidence="7">
    <location>
        <begin position="498"/>
        <end position="513"/>
    </location>
</feature>
<organism evidence="10 11">
    <name type="scientific">Anopheles atroparvus</name>
    <name type="common">European mosquito</name>
    <dbReference type="NCBI Taxonomy" id="41427"/>
    <lineage>
        <taxon>Eukaryota</taxon>
        <taxon>Metazoa</taxon>
        <taxon>Ecdysozoa</taxon>
        <taxon>Arthropoda</taxon>
        <taxon>Hexapoda</taxon>
        <taxon>Insecta</taxon>
        <taxon>Pterygota</taxon>
        <taxon>Neoptera</taxon>
        <taxon>Endopterygota</taxon>
        <taxon>Diptera</taxon>
        <taxon>Nematocera</taxon>
        <taxon>Culicoidea</taxon>
        <taxon>Culicidae</taxon>
        <taxon>Anophelinae</taxon>
        <taxon>Anopheles</taxon>
    </lineage>
</organism>
<evidence type="ECO:0000256" key="7">
    <source>
        <dbReference type="SAM" id="MobiDB-lite"/>
    </source>
</evidence>
<protein>
    <recommendedName>
        <fullName evidence="9">Proline-rich transmembrane protein 3/4 domain-containing protein</fullName>
    </recommendedName>
</protein>
<dbReference type="EnsemblMetazoa" id="ENSAATROPT012229">
    <property type="protein sequence ID" value="ENSAATROPP011091"/>
    <property type="gene ID" value="ENSAATROPG009951"/>
</dbReference>
<evidence type="ECO:0000313" key="11">
    <source>
        <dbReference type="Proteomes" id="UP000075880"/>
    </source>
</evidence>
<feature type="compositionally biased region" description="Low complexity" evidence="7">
    <location>
        <begin position="1320"/>
        <end position="1332"/>
    </location>
</feature>
<keyword evidence="5 8" id="KW-1133">Transmembrane helix</keyword>
<evidence type="ECO:0000256" key="4">
    <source>
        <dbReference type="ARBA" id="ARBA00022729"/>
    </source>
</evidence>
<feature type="region of interest" description="Disordered" evidence="7">
    <location>
        <begin position="1346"/>
        <end position="1392"/>
    </location>
</feature>
<evidence type="ECO:0000256" key="6">
    <source>
        <dbReference type="ARBA" id="ARBA00023136"/>
    </source>
</evidence>
<feature type="compositionally biased region" description="Low complexity" evidence="7">
    <location>
        <begin position="1593"/>
        <end position="1611"/>
    </location>
</feature>
<keyword evidence="2" id="KW-0597">Phosphoprotein</keyword>
<sequence length="1677" mass="180506">MSCRDGTRSLRARYKPSLASVVKLRGSPLAMGTADECPGESSVSTDGLWSVQPCTIPHRNRPATNASSDSSRVCGMALAELTTRHSDSSSGSRSDYNGSCDNVYSISTTKSDPRFSSISGNSSSISPTTMTGSDRRKAWSDDVDATDGNTVHEQVRVTSATGWRRPPAHHSSSSQVRYASQTLARLLIIFVSSILLCHPWHSPGAPATSGFPLLLDGVGAVLLDTNGGDGKAPVQAFGDGLGGINLEQSIAAVFSRVAYGSTTTTKRSIPDNVYVPSLTTVSTPLLTTFRYREKDKEPIGGPGAGGAGGPGGDKDSHYNHQQISANHRNYELDLERDHVLPTSAPNAEILKSNSNPTYPNPNRHHNHDRHRHSNSTPYPHGHNAKKGFPTNSMFSGDIPAYSPPSRTLFTPPLPRNYTNPFADKPTLRGTNSDSTIINTGIYANRRPLPPPSLMPGHERIPMRPPDLMPGAPGSGILPVNGPAGSLNPQKGSGGSLDPAYAPGGPPGSGSSASQSMEAQRKKALNTPSEKSNKLDAAKNYDGNNKLFLLDENANSSAILPNGMHFPSISRILSGSNGRPQMIPDVLLRSVTSAPRPNQPSFELGGNGPTSLSNSKNPAGTGGSPFGGGKPVGPDGGGDRERDGANDGVGGAGGGGAGEGSDGPNSDGEGRRPYDEDEEDEEDDPFDEGAHSRSTSNAVTSTVSSMHVLSSSSSPITQKMPNLNLKSVMVKNGSGDDGGAGGTGGSYGNDRNFQGEIADISTWTIAWNIHVYLSAILYTILAVYSIFKIIFYDKLTHLFSQSYFISIHLILIIICLLRIFYLCYDAYNIHFSFNLFTSEVLLNLPLTFLTTTFAILILFLLLRSINHKTNRYSSILRPLTIMIGSGVHVGLCITLHLVESYETQQFYHKQHQLQLQNKQLMMTAGGGGGRVPGHAPSPTNIQIPPRVLSLICQIIYIFICLSLGLLYLYMYRLLKRILHKSQNYIHGYNNLSYAIHITIATALLFILLAALQIYGAISISSQTKVKLSPSHTLHDGSAKKTLWASHIEIDWFQWGYQFSLRFIEIVIIALLSWVTGLKTGPSKVIQREKDMEQPNASGFALFPCTSSSSQENFETDYPAVCNTNRNLHTYTMRTGKPIYDDNFALNSLNLEQNSQQDLQLGGGPPGVVGPVGMVGGVAGNDFQRSLETNSMRSSSHNYSNNYNGSNNDHMPEPGDDFLNDTETMPDHYENPNFELKHHNHQHHHQQQQQQLSGSGSANQYHDIMDNCYSEPINAPQYDTKSLRGQPGHPMAQHRNYDFQNFERPNFDPSGHPSQPPPPQQQQPHGQPGGIPQPAASISRGEFRASKNLKTLKSGQMQNDLGGGANTMGHHHYNHHNNMGPSAPPVGNYGDSFDRRIGVRKSGTLNNIGAMHFNQHVGGGSGRNNNSNSSASSSASSNNRAALQQQQQQQQQQQRGRGPMSGAQTLSSSRSDHHHHHHHHHPPPPPQPPTGHNFVIPGSFNDRLLNGAGGGADSLERNHPHLQQQQQQQQQHALSSQDNVSNNFDEGLPNGPSAYYHSKKRSRESSSSSYTGGGPGGAVPYPVNNGGGNDHQTESSSSPTASIGGSIGHQHPSSGGGSGSGTPTTGVLPGKLGGGQQQDNGSMLVAEQGFVRFRALEEPTLGSRTNLRPDAKGKLFINS</sequence>
<evidence type="ECO:0000259" key="9">
    <source>
        <dbReference type="Pfam" id="PF25987"/>
    </source>
</evidence>